<dbReference type="STRING" id="91360.SAMN05660330_03946"/>
<organism evidence="9 10">
    <name type="scientific">Desulforhopalus singaporensis</name>
    <dbReference type="NCBI Taxonomy" id="91360"/>
    <lineage>
        <taxon>Bacteria</taxon>
        <taxon>Pseudomonadati</taxon>
        <taxon>Thermodesulfobacteriota</taxon>
        <taxon>Desulfobulbia</taxon>
        <taxon>Desulfobulbales</taxon>
        <taxon>Desulfocapsaceae</taxon>
        <taxon>Desulforhopalus</taxon>
    </lineage>
</organism>
<comment type="similarity">
    <text evidence="6">Belongs to the Pal lipoprotein family.</text>
</comment>
<comment type="subcellular location">
    <subcellularLocation>
        <location evidence="6">Cell outer membrane</location>
        <topology evidence="6">Lipid-anchor</topology>
    </subcellularLocation>
</comment>
<dbReference type="Gene3D" id="3.30.1330.60">
    <property type="entry name" value="OmpA-like domain"/>
    <property type="match status" value="1"/>
</dbReference>
<dbReference type="PROSITE" id="PS51257">
    <property type="entry name" value="PROKAR_LIPOPROTEIN"/>
    <property type="match status" value="1"/>
</dbReference>
<dbReference type="SUPFAM" id="SSF103088">
    <property type="entry name" value="OmpA-like"/>
    <property type="match status" value="1"/>
</dbReference>
<keyword evidence="3 6" id="KW-0564">Palmitate</keyword>
<evidence type="ECO:0000259" key="8">
    <source>
        <dbReference type="PROSITE" id="PS51123"/>
    </source>
</evidence>
<reference evidence="9 10" key="1">
    <citation type="submission" date="2016-10" db="EMBL/GenBank/DDBJ databases">
        <authorList>
            <person name="de Groot N.N."/>
        </authorList>
    </citation>
    <scope>NUCLEOTIDE SEQUENCE [LARGE SCALE GENOMIC DNA]</scope>
    <source>
        <strain evidence="9 10">DSM 12130</strain>
    </source>
</reference>
<evidence type="ECO:0000256" key="5">
    <source>
        <dbReference type="ARBA" id="ARBA00023288"/>
    </source>
</evidence>
<sequence>MKTKLFISIIASVFIGSLLVGGCSKKNVIPPEQSVNGSATEMNGNNINYPESQGPYSEENLPIEGTLDDSTGLTQSGGAMGSAFDPQMQSDQYKKTHGRSSANLFPVYFQFDQAGLRPEMTEILMQNADYLHSVPNVRIVIQGNCDDRGTSEYNLALGERRAINTRHYLINLGINPNRMRTVSFGEERPLFPEPTEEAYKLNRRVDFVIE</sequence>
<dbReference type="InterPro" id="IPR036737">
    <property type="entry name" value="OmpA-like_sf"/>
</dbReference>
<keyword evidence="4 6" id="KW-0998">Cell outer membrane</keyword>
<dbReference type="EMBL" id="FNJI01000044">
    <property type="protein sequence ID" value="SDP75178.1"/>
    <property type="molecule type" value="Genomic_DNA"/>
</dbReference>
<feature type="compositionally biased region" description="Polar residues" evidence="7">
    <location>
        <begin position="33"/>
        <end position="53"/>
    </location>
</feature>
<keyword evidence="1 6" id="KW-0732">Signal</keyword>
<evidence type="ECO:0000256" key="7">
    <source>
        <dbReference type="SAM" id="MobiDB-lite"/>
    </source>
</evidence>
<dbReference type="Pfam" id="PF00691">
    <property type="entry name" value="OmpA"/>
    <property type="match status" value="1"/>
</dbReference>
<feature type="domain" description="OmpA-like" evidence="8">
    <location>
        <begin position="96"/>
        <end position="210"/>
    </location>
</feature>
<dbReference type="InterPro" id="IPR006665">
    <property type="entry name" value="OmpA-like"/>
</dbReference>
<dbReference type="RefSeq" id="WP_176761334.1">
    <property type="nucleotide sequence ID" value="NZ_FNJI01000044.1"/>
</dbReference>
<evidence type="ECO:0000256" key="3">
    <source>
        <dbReference type="ARBA" id="ARBA00023139"/>
    </source>
</evidence>
<dbReference type="InterPro" id="IPR039001">
    <property type="entry name" value="Pal"/>
</dbReference>
<name>A0A1H0VAE4_9BACT</name>
<evidence type="ECO:0000313" key="9">
    <source>
        <dbReference type="EMBL" id="SDP75178.1"/>
    </source>
</evidence>
<accession>A0A1H0VAE4</accession>
<dbReference type="AlphaFoldDB" id="A0A1H0VAE4"/>
<feature type="region of interest" description="Disordered" evidence="7">
    <location>
        <begin position="71"/>
        <end position="94"/>
    </location>
</feature>
<dbReference type="InterPro" id="IPR006664">
    <property type="entry name" value="OMP_bac"/>
</dbReference>
<dbReference type="PANTHER" id="PTHR30329:SF21">
    <property type="entry name" value="LIPOPROTEIN YIAD-RELATED"/>
    <property type="match status" value="1"/>
</dbReference>
<dbReference type="PRINTS" id="PR01021">
    <property type="entry name" value="OMPADOMAIN"/>
</dbReference>
<dbReference type="InterPro" id="IPR050330">
    <property type="entry name" value="Bact_OuterMem_StrucFunc"/>
</dbReference>
<dbReference type="CDD" id="cd07185">
    <property type="entry name" value="OmpA_C-like"/>
    <property type="match status" value="1"/>
</dbReference>
<dbReference type="GO" id="GO:0051301">
    <property type="term" value="P:cell division"/>
    <property type="evidence" value="ECO:0007669"/>
    <property type="project" value="InterPro"/>
</dbReference>
<feature type="region of interest" description="Disordered" evidence="7">
    <location>
        <begin position="31"/>
        <end position="53"/>
    </location>
</feature>
<gene>
    <name evidence="6" type="primary">pal</name>
    <name evidence="9" type="ORF">SAMN05660330_03946</name>
</gene>
<evidence type="ECO:0000256" key="4">
    <source>
        <dbReference type="ARBA" id="ARBA00023237"/>
    </source>
</evidence>
<protein>
    <recommendedName>
        <fullName evidence="6">Peptidoglycan-associated lipoprotein</fullName>
        <shortName evidence="6">PAL</shortName>
    </recommendedName>
</protein>
<keyword evidence="5 6" id="KW-0449">Lipoprotein</keyword>
<dbReference type="Proteomes" id="UP000199073">
    <property type="component" value="Unassembled WGS sequence"/>
</dbReference>
<proteinExistence type="inferred from homology"/>
<keyword evidence="2 6" id="KW-0472">Membrane</keyword>
<dbReference type="PROSITE" id="PS51123">
    <property type="entry name" value="OMPA_2"/>
    <property type="match status" value="1"/>
</dbReference>
<dbReference type="HAMAP" id="MF_02204">
    <property type="entry name" value="Pal"/>
    <property type="match status" value="1"/>
</dbReference>
<evidence type="ECO:0000256" key="2">
    <source>
        <dbReference type="ARBA" id="ARBA00023136"/>
    </source>
</evidence>
<dbReference type="GO" id="GO:0009279">
    <property type="term" value="C:cell outer membrane"/>
    <property type="evidence" value="ECO:0007669"/>
    <property type="project" value="UniProtKB-SubCell"/>
</dbReference>
<dbReference type="PANTHER" id="PTHR30329">
    <property type="entry name" value="STATOR ELEMENT OF FLAGELLAR MOTOR COMPLEX"/>
    <property type="match status" value="1"/>
</dbReference>
<evidence type="ECO:0000256" key="1">
    <source>
        <dbReference type="ARBA" id="ARBA00022729"/>
    </source>
</evidence>
<keyword evidence="10" id="KW-1185">Reference proteome</keyword>
<evidence type="ECO:0000313" key="10">
    <source>
        <dbReference type="Proteomes" id="UP000199073"/>
    </source>
</evidence>
<evidence type="ECO:0000256" key="6">
    <source>
        <dbReference type="HAMAP-Rule" id="MF_02204"/>
    </source>
</evidence>